<dbReference type="AlphaFoldDB" id="A0A7H0LR91"/>
<evidence type="ECO:0000256" key="1">
    <source>
        <dbReference type="ARBA" id="ARBA00009437"/>
    </source>
</evidence>
<evidence type="ECO:0000256" key="3">
    <source>
        <dbReference type="ARBA" id="ARBA00023125"/>
    </source>
</evidence>
<dbReference type="PRINTS" id="PR00039">
    <property type="entry name" value="HTHLYSR"/>
</dbReference>
<accession>A0A7H0LR91</accession>
<evidence type="ECO:0000313" key="7">
    <source>
        <dbReference type="Proteomes" id="UP000516148"/>
    </source>
</evidence>
<dbReference type="SUPFAM" id="SSF53850">
    <property type="entry name" value="Periplasmic binding protein-like II"/>
    <property type="match status" value="1"/>
</dbReference>
<proteinExistence type="inferred from homology"/>
<dbReference type="GO" id="GO:0003700">
    <property type="term" value="F:DNA-binding transcription factor activity"/>
    <property type="evidence" value="ECO:0007669"/>
    <property type="project" value="InterPro"/>
</dbReference>
<dbReference type="PROSITE" id="PS50931">
    <property type="entry name" value="HTH_LYSR"/>
    <property type="match status" value="1"/>
</dbReference>
<reference evidence="6 7" key="1">
    <citation type="submission" date="2020-09" db="EMBL/GenBank/DDBJ databases">
        <title>Sphingomonas sp., a new species isolated from pork steak.</title>
        <authorList>
            <person name="Heidler von Heilborn D."/>
        </authorList>
    </citation>
    <scope>NUCLEOTIDE SEQUENCE [LARGE SCALE GENOMIC DNA]</scope>
    <source>
        <strain evidence="7">S8-3T</strain>
    </source>
</reference>
<dbReference type="Gene3D" id="1.10.10.10">
    <property type="entry name" value="Winged helix-like DNA-binding domain superfamily/Winged helix DNA-binding domain"/>
    <property type="match status" value="1"/>
</dbReference>
<protein>
    <submittedName>
        <fullName evidence="6">LysR family transcriptional regulator</fullName>
    </submittedName>
</protein>
<keyword evidence="7" id="KW-1185">Reference proteome</keyword>
<dbReference type="PANTHER" id="PTHR30537:SF26">
    <property type="entry name" value="GLYCINE CLEAVAGE SYSTEM TRANSCRIPTIONAL ACTIVATOR"/>
    <property type="match status" value="1"/>
</dbReference>
<dbReference type="SUPFAM" id="SSF46785">
    <property type="entry name" value="Winged helix' DNA-binding domain"/>
    <property type="match status" value="1"/>
</dbReference>
<dbReference type="EMBL" id="CP061038">
    <property type="protein sequence ID" value="QNQ12194.1"/>
    <property type="molecule type" value="Genomic_DNA"/>
</dbReference>
<dbReference type="InterPro" id="IPR036388">
    <property type="entry name" value="WH-like_DNA-bd_sf"/>
</dbReference>
<dbReference type="GO" id="GO:0043565">
    <property type="term" value="F:sequence-specific DNA binding"/>
    <property type="evidence" value="ECO:0007669"/>
    <property type="project" value="TreeGrafter"/>
</dbReference>
<dbReference type="Gene3D" id="3.40.190.10">
    <property type="entry name" value="Periplasmic binding protein-like II"/>
    <property type="match status" value="2"/>
</dbReference>
<dbReference type="FunFam" id="1.10.10.10:FF:000038">
    <property type="entry name" value="Glycine cleavage system transcriptional activator"/>
    <property type="match status" value="1"/>
</dbReference>
<gene>
    <name evidence="6" type="ORF">H3Z74_22830</name>
</gene>
<evidence type="ECO:0000256" key="4">
    <source>
        <dbReference type="ARBA" id="ARBA00023163"/>
    </source>
</evidence>
<sequence length="298" mass="31951">MPFTDVPPLAALRTFESVARHASFKRAAFELSVTPTAVSHQIRQLEDNLGTRLLDRNPRQVLLTPVGADLYEAAAAALKTIGDATRRVRHGAGPAKVTLSANTAFMSQWLVPRLTELQAMLPSVDLRLHASDELVDLRHGEVDIAIRYGPGGYPNANSVKLIDDVFAPVCSPSLGLTDRSALHRAVLLHIDGRRAPRATPDWPRWCATAQVDGLDVATGPRFTDGGHAIQAAIAGHGIVIVSLILVADALAAGLLVQPFAVVLPGDSYHFVRPLDAPDSPAIAALRSWMMKALRPYAA</sequence>
<organism evidence="6 7">
    <name type="scientific">Sphingomonas alpina</name>
    <dbReference type="NCBI Taxonomy" id="653931"/>
    <lineage>
        <taxon>Bacteria</taxon>
        <taxon>Pseudomonadati</taxon>
        <taxon>Pseudomonadota</taxon>
        <taxon>Alphaproteobacteria</taxon>
        <taxon>Sphingomonadales</taxon>
        <taxon>Sphingomonadaceae</taxon>
        <taxon>Sphingomonas</taxon>
    </lineage>
</organism>
<comment type="similarity">
    <text evidence="1">Belongs to the LysR transcriptional regulatory family.</text>
</comment>
<dbReference type="InterPro" id="IPR005119">
    <property type="entry name" value="LysR_subst-bd"/>
</dbReference>
<dbReference type="Pfam" id="PF00126">
    <property type="entry name" value="HTH_1"/>
    <property type="match status" value="1"/>
</dbReference>
<keyword evidence="4" id="KW-0804">Transcription</keyword>
<evidence type="ECO:0000256" key="2">
    <source>
        <dbReference type="ARBA" id="ARBA00023015"/>
    </source>
</evidence>
<dbReference type="InterPro" id="IPR058163">
    <property type="entry name" value="LysR-type_TF_proteobact-type"/>
</dbReference>
<keyword evidence="2" id="KW-0805">Transcription regulation</keyword>
<dbReference type="Proteomes" id="UP000516148">
    <property type="component" value="Chromosome"/>
</dbReference>
<dbReference type="InterPro" id="IPR000847">
    <property type="entry name" value="LysR_HTH_N"/>
</dbReference>
<dbReference type="CDD" id="cd08432">
    <property type="entry name" value="PBP2_GcdR_TrpI_HvrB_AmpR_like"/>
    <property type="match status" value="1"/>
</dbReference>
<evidence type="ECO:0000313" key="6">
    <source>
        <dbReference type="EMBL" id="QNQ12194.1"/>
    </source>
</evidence>
<dbReference type="KEGG" id="spap:H3Z74_22830"/>
<dbReference type="InterPro" id="IPR036390">
    <property type="entry name" value="WH_DNA-bd_sf"/>
</dbReference>
<name>A0A7H0LR91_9SPHN</name>
<feature type="domain" description="HTH lysR-type" evidence="5">
    <location>
        <begin position="7"/>
        <end position="64"/>
    </location>
</feature>
<dbReference type="GO" id="GO:0006351">
    <property type="term" value="P:DNA-templated transcription"/>
    <property type="evidence" value="ECO:0007669"/>
    <property type="project" value="TreeGrafter"/>
</dbReference>
<dbReference type="Pfam" id="PF03466">
    <property type="entry name" value="LysR_substrate"/>
    <property type="match status" value="1"/>
</dbReference>
<keyword evidence="3" id="KW-0238">DNA-binding</keyword>
<evidence type="ECO:0000259" key="5">
    <source>
        <dbReference type="PROSITE" id="PS50931"/>
    </source>
</evidence>
<dbReference type="PANTHER" id="PTHR30537">
    <property type="entry name" value="HTH-TYPE TRANSCRIPTIONAL REGULATOR"/>
    <property type="match status" value="1"/>
</dbReference>